<sequence length="59" mass="7024">MSLKNIYKKKGRNTLTNRKTIGKLSKTRATWNINPVTRVKKDKTKYTRKKKHKNVDSDY</sequence>
<name>A0A6H0X5J1_BPTWO</name>
<feature type="compositionally biased region" description="Basic residues" evidence="1">
    <location>
        <begin position="38"/>
        <end position="53"/>
    </location>
</feature>
<organism evidence="2 3">
    <name type="scientific">Staphylococcus phage Twort (strain DSM 17442 / HER 48)</name>
    <name type="common">Bacteriophage Twort</name>
    <dbReference type="NCBI Taxonomy" id="2908167"/>
    <lineage>
        <taxon>Viruses</taxon>
        <taxon>Duplodnaviria</taxon>
        <taxon>Heunggongvirae</taxon>
        <taxon>Uroviricota</taxon>
        <taxon>Caudoviricetes</taxon>
        <taxon>Herelleviridae</taxon>
        <taxon>Twortvirinae</taxon>
        <taxon>Twortvirus</taxon>
        <taxon>Twortvirus twort</taxon>
    </lineage>
</organism>
<dbReference type="EMBL" id="MT151386">
    <property type="protein sequence ID" value="QIW89107.1"/>
    <property type="molecule type" value="Genomic_DNA"/>
</dbReference>
<feature type="region of interest" description="Disordered" evidence="1">
    <location>
        <begin position="32"/>
        <end position="59"/>
    </location>
</feature>
<evidence type="ECO:0000313" key="3">
    <source>
        <dbReference type="Proteomes" id="UP000503318"/>
    </source>
</evidence>
<accession>A0A6H0X5J1</accession>
<proteinExistence type="predicted"/>
<dbReference type="Proteomes" id="UP000503318">
    <property type="component" value="Segment"/>
</dbReference>
<organismHost>
    <name type="scientific">Twortvirus twort</name>
    <dbReference type="NCBI Taxonomy" id="55510"/>
</organismHost>
<dbReference type="KEGG" id="vg:5130422"/>
<gene>
    <name evidence="2" type="ORF">TwortDSMZ_108</name>
</gene>
<evidence type="ECO:0000313" key="2">
    <source>
        <dbReference type="EMBL" id="QIW89107.1"/>
    </source>
</evidence>
<evidence type="ECO:0000256" key="1">
    <source>
        <dbReference type="SAM" id="MobiDB-lite"/>
    </source>
</evidence>
<protein>
    <submittedName>
        <fullName evidence="2">Uncharacterized protein</fullName>
    </submittedName>
</protein>
<dbReference type="RefSeq" id="YP_238559.1">
    <property type="nucleotide sequence ID" value="NC_007021.1"/>
</dbReference>
<reference evidence="2 3" key="1">
    <citation type="submission" date="2020-03" db="EMBL/GenBank/DDBJ databases">
        <title>Variable regions in the genome of staphylococcal bacteriophage Twort.</title>
        <authorList>
            <person name="Glowacka-Rutkowska A."/>
            <person name="Gawor J."/>
            <person name="Lobocka M."/>
        </authorList>
    </citation>
    <scope>NUCLEOTIDE SEQUENCE [LARGE SCALE GENOMIC DNA]</scope>
</reference>